<evidence type="ECO:0000313" key="8">
    <source>
        <dbReference type="EMBL" id="KZV44463.1"/>
    </source>
</evidence>
<keyword evidence="4" id="KW-0493">Microtubule</keyword>
<dbReference type="GO" id="GO:0031122">
    <property type="term" value="P:cytoplasmic microtubule organization"/>
    <property type="evidence" value="ECO:0007669"/>
    <property type="project" value="TreeGrafter"/>
</dbReference>
<dbReference type="GO" id="GO:0000922">
    <property type="term" value="C:spindle pole"/>
    <property type="evidence" value="ECO:0007669"/>
    <property type="project" value="InterPro"/>
</dbReference>
<evidence type="ECO:0000313" key="9">
    <source>
        <dbReference type="Proteomes" id="UP000250235"/>
    </source>
</evidence>
<dbReference type="Proteomes" id="UP000250235">
    <property type="component" value="Unassembled WGS sequence"/>
</dbReference>
<feature type="domain" description="Gamma tubulin complex component protein N-terminal" evidence="7">
    <location>
        <begin position="98"/>
        <end position="323"/>
    </location>
</feature>
<dbReference type="AlphaFoldDB" id="A0A2Z7CCL8"/>
<reference evidence="8 9" key="1">
    <citation type="journal article" date="2015" name="Proc. Natl. Acad. Sci. U.S.A.">
        <title>The resurrection genome of Boea hygrometrica: A blueprint for survival of dehydration.</title>
        <authorList>
            <person name="Xiao L."/>
            <person name="Yang G."/>
            <person name="Zhang L."/>
            <person name="Yang X."/>
            <person name="Zhao S."/>
            <person name="Ji Z."/>
            <person name="Zhou Q."/>
            <person name="Hu M."/>
            <person name="Wang Y."/>
            <person name="Chen M."/>
            <person name="Xu Y."/>
            <person name="Jin H."/>
            <person name="Xiao X."/>
            <person name="Hu G."/>
            <person name="Bao F."/>
            <person name="Hu Y."/>
            <person name="Wan P."/>
            <person name="Li L."/>
            <person name="Deng X."/>
            <person name="Kuang T."/>
            <person name="Xiang C."/>
            <person name="Zhu J.K."/>
            <person name="Oliver M.J."/>
            <person name="He Y."/>
        </authorList>
    </citation>
    <scope>NUCLEOTIDE SEQUENCE [LARGE SCALE GENOMIC DNA]</scope>
    <source>
        <strain evidence="9">cv. XS01</strain>
    </source>
</reference>
<dbReference type="FunFam" id="1.20.120.1900:FF:000018">
    <property type="entry name" value="Gamma-tubulin complex component 6 isoform A"/>
    <property type="match status" value="1"/>
</dbReference>
<keyword evidence="9" id="KW-1185">Reference proteome</keyword>
<dbReference type="Pfam" id="PF17681">
    <property type="entry name" value="GCP_N_terminal"/>
    <property type="match status" value="1"/>
</dbReference>
<evidence type="ECO:0000259" key="6">
    <source>
        <dbReference type="Pfam" id="PF04130"/>
    </source>
</evidence>
<gene>
    <name evidence="8" type="ORF">F511_19364</name>
</gene>
<dbReference type="GO" id="GO:0043015">
    <property type="term" value="F:gamma-tubulin binding"/>
    <property type="evidence" value="ECO:0007669"/>
    <property type="project" value="InterPro"/>
</dbReference>
<dbReference type="Gene3D" id="1.20.120.1900">
    <property type="entry name" value="Gamma-tubulin complex, C-terminal domain"/>
    <property type="match status" value="1"/>
</dbReference>
<dbReference type="GO" id="GO:0000930">
    <property type="term" value="C:gamma-tubulin complex"/>
    <property type="evidence" value="ECO:0007669"/>
    <property type="project" value="TreeGrafter"/>
</dbReference>
<dbReference type="GO" id="GO:0007020">
    <property type="term" value="P:microtubule nucleation"/>
    <property type="evidence" value="ECO:0007669"/>
    <property type="project" value="InterPro"/>
</dbReference>
<dbReference type="InterPro" id="IPR041470">
    <property type="entry name" value="GCP_N"/>
</dbReference>
<evidence type="ECO:0000259" key="7">
    <source>
        <dbReference type="Pfam" id="PF17681"/>
    </source>
</evidence>
<organism evidence="8 9">
    <name type="scientific">Dorcoceras hygrometricum</name>
    <dbReference type="NCBI Taxonomy" id="472368"/>
    <lineage>
        <taxon>Eukaryota</taxon>
        <taxon>Viridiplantae</taxon>
        <taxon>Streptophyta</taxon>
        <taxon>Embryophyta</taxon>
        <taxon>Tracheophyta</taxon>
        <taxon>Spermatophyta</taxon>
        <taxon>Magnoliopsida</taxon>
        <taxon>eudicotyledons</taxon>
        <taxon>Gunneridae</taxon>
        <taxon>Pentapetalae</taxon>
        <taxon>asterids</taxon>
        <taxon>lamiids</taxon>
        <taxon>Lamiales</taxon>
        <taxon>Gesneriaceae</taxon>
        <taxon>Didymocarpoideae</taxon>
        <taxon>Trichosporeae</taxon>
        <taxon>Loxocarpinae</taxon>
        <taxon>Dorcoceras</taxon>
    </lineage>
</organism>
<name>A0A2Z7CCL8_9LAMI</name>
<dbReference type="GO" id="GO:0051011">
    <property type="term" value="F:microtubule minus-end binding"/>
    <property type="evidence" value="ECO:0007669"/>
    <property type="project" value="TreeGrafter"/>
</dbReference>
<comment type="subcellular location">
    <subcellularLocation>
        <location evidence="1">Cytoplasm</location>
        <location evidence="1">Cytoskeleton</location>
    </subcellularLocation>
</comment>
<evidence type="ECO:0000256" key="4">
    <source>
        <dbReference type="ARBA" id="ARBA00022701"/>
    </source>
</evidence>
<keyword evidence="5" id="KW-0206">Cytoskeleton</keyword>
<evidence type="ECO:0000256" key="1">
    <source>
        <dbReference type="ARBA" id="ARBA00004245"/>
    </source>
</evidence>
<dbReference type="GO" id="GO:0051225">
    <property type="term" value="P:spindle assembly"/>
    <property type="evidence" value="ECO:0007669"/>
    <property type="project" value="TreeGrafter"/>
</dbReference>
<dbReference type="PANTHER" id="PTHR19302:SF70">
    <property type="entry name" value="GAMMA-TUBULIN COMPLEX COMPONENT 6"/>
    <property type="match status" value="1"/>
</dbReference>
<sequence>MNALHGGESALMSIAKISLLLGCSSTDRTSHRIPSLWTWCSSTSAVGNLLTSIGQFGCIVFFLRICSDYFAIPDLEELRDLENQNSDSCEEGKCPWNGHTLINQSFAVCVRKVLDGYNAALNTVSASVSLRRVSQKNDGGCLTSISHSEISLLEVYLHTRGITTQIEALGNICNVNHLAANFPASSLEDLKTKVNAELRAFPRGADLLSFLYSQLKVADPDHRALLKFLFLKSCEPYIGFIRSWIYDGRINDPYQEFVVEYASDDPIYASEDRIASPLPIVRMRDGVPLPCFLEECLIRLFRTGQQLQVLRKLLELCNSMDTYDAYEEILPSLVDLSSIYPWFAIPLTFDKGAVETMVLARASYYQNMLEKMDDKLAKFEFSSRPATSQGFSLRVENNIGKNLNIQASSVDGISLLSGGRNRKIDTTVDSEVSSTLDEYTYGEDLFESSECSSSEISEEKNEVELLHHAVQTKEQGYLDALDFSLSFFPDHKIPNVYPRAGSCFMEDVQCKIDDASGYVSHPFYKEKNLLVTDKKSLQTLGTEVPSSSYSQWFFGSQHIHGGADGKSWLPSDGCGLDSSMRNCDLLDANSDLSENSSKVNISNKYRHPQGTFVSSQTCNLLPWKLKYDSSFFSMNPTWDRSSFFNLKTMHGRRHLANYGVAYFDFASVKDPLKEYADKLSGQTVVNSMNDLSVVPEAPETGVDIIHDIGKCSDTDVRNNAESSNVLSPLLKKESGPLPNIPDCCSWESLLGRFGNVVNRSHRDHRSRFLAAAEMPLDFVIKTCLLDEILLQYRYLSKLAIKLLVEGFKLQEHLLALRRYHFMEFADWADMFILSLWHRKWHAKEADKRIPEIQGFLELSVRRSSCEGDPNKDRLYVYLKNEGITRLSASSNGINSFDFLGLGYRVDWPVSIILTPTALKIYSEIFNFLIQLKLAVFSLSDAWLSLKSYRVELHEGEVISFSILTDTRHKINHFVSTLQRYVQSQLSQVSWCRFLNLIKHKVDDMLDLESVHMLYLTESLHICFLSSETQSTAKIIQKILQCAMDYRSCLTGRIWVGRSCDENSSNRFSEIDISQVRIIRRTFTENLEELRLLYLHSPKHVEFGICDFWDYLNYNDYYSEALDKQIGRSIF</sequence>
<dbReference type="PANTHER" id="PTHR19302">
    <property type="entry name" value="GAMMA TUBULIN COMPLEX PROTEIN"/>
    <property type="match status" value="1"/>
</dbReference>
<evidence type="ECO:0000256" key="2">
    <source>
        <dbReference type="ARBA" id="ARBA00010337"/>
    </source>
</evidence>
<evidence type="ECO:0000256" key="5">
    <source>
        <dbReference type="ARBA" id="ARBA00023212"/>
    </source>
</evidence>
<proteinExistence type="inferred from homology"/>
<accession>A0A2Z7CCL8</accession>
<dbReference type="Pfam" id="PF04130">
    <property type="entry name" value="GCP_C_terminal"/>
    <property type="match status" value="1"/>
</dbReference>
<dbReference type="InterPro" id="IPR042241">
    <property type="entry name" value="GCP_C_sf"/>
</dbReference>
<comment type="similarity">
    <text evidence="2">Belongs to the TUBGCP family.</text>
</comment>
<dbReference type="EMBL" id="KQ997000">
    <property type="protein sequence ID" value="KZV44463.1"/>
    <property type="molecule type" value="Genomic_DNA"/>
</dbReference>
<dbReference type="InterPro" id="IPR040457">
    <property type="entry name" value="GCP_C"/>
</dbReference>
<dbReference type="GO" id="GO:0051321">
    <property type="term" value="P:meiotic cell cycle"/>
    <property type="evidence" value="ECO:0007669"/>
    <property type="project" value="TreeGrafter"/>
</dbReference>
<dbReference type="GO" id="GO:0005874">
    <property type="term" value="C:microtubule"/>
    <property type="evidence" value="ECO:0007669"/>
    <property type="project" value="UniProtKB-KW"/>
</dbReference>
<dbReference type="GO" id="GO:0000278">
    <property type="term" value="P:mitotic cell cycle"/>
    <property type="evidence" value="ECO:0007669"/>
    <property type="project" value="TreeGrafter"/>
</dbReference>
<evidence type="ECO:0008006" key="10">
    <source>
        <dbReference type="Google" id="ProtNLM"/>
    </source>
</evidence>
<dbReference type="OrthoDB" id="775571at2759"/>
<feature type="domain" description="Gamma tubulin complex component C-terminal" evidence="6">
    <location>
        <begin position="809"/>
        <end position="1117"/>
    </location>
</feature>
<protein>
    <recommendedName>
        <fullName evidence="10">Gamma-tubulin complex component</fullName>
    </recommendedName>
</protein>
<keyword evidence="3" id="KW-0963">Cytoplasm</keyword>
<dbReference type="InterPro" id="IPR007259">
    <property type="entry name" value="GCP"/>
</dbReference>
<evidence type="ECO:0000256" key="3">
    <source>
        <dbReference type="ARBA" id="ARBA00022490"/>
    </source>
</evidence>